<dbReference type="InParanoid" id="A0A1E7FC58"/>
<organism evidence="2 3">
    <name type="scientific">Fragilariopsis cylindrus CCMP1102</name>
    <dbReference type="NCBI Taxonomy" id="635003"/>
    <lineage>
        <taxon>Eukaryota</taxon>
        <taxon>Sar</taxon>
        <taxon>Stramenopiles</taxon>
        <taxon>Ochrophyta</taxon>
        <taxon>Bacillariophyta</taxon>
        <taxon>Bacillariophyceae</taxon>
        <taxon>Bacillariophycidae</taxon>
        <taxon>Bacillariales</taxon>
        <taxon>Bacillariaceae</taxon>
        <taxon>Fragilariopsis</taxon>
    </lineage>
</organism>
<dbReference type="KEGG" id="fcy:FRACYDRAFT_269473"/>
<feature type="compositionally biased region" description="Basic residues" evidence="1">
    <location>
        <begin position="125"/>
        <end position="136"/>
    </location>
</feature>
<evidence type="ECO:0000313" key="2">
    <source>
        <dbReference type="EMBL" id="OEU15741.1"/>
    </source>
</evidence>
<protein>
    <submittedName>
        <fullName evidence="2">Uncharacterized protein</fullName>
    </submittedName>
</protein>
<dbReference type="AlphaFoldDB" id="A0A1E7FC58"/>
<feature type="region of interest" description="Disordered" evidence="1">
    <location>
        <begin position="1"/>
        <end position="63"/>
    </location>
</feature>
<sequence length="153" mass="17348">MEHDDNDDNPFEVINKGLYDSKSSREITDDIFDDPNNDNNNNEDVHSSSDRRRNMTASKSVGLLQLKASSKDTMRVSARTKKIVVMTDEEEKQSIQDAKIVRDKQRRTEYNNPIAAATSSAGRIRMSRRPSHRQVKRQNSSRLAGSSLGESLH</sequence>
<proteinExistence type="predicted"/>
<gene>
    <name evidence="2" type="ORF">FRACYDRAFT_269473</name>
</gene>
<feature type="compositionally biased region" description="Basic and acidic residues" evidence="1">
    <location>
        <begin position="43"/>
        <end position="53"/>
    </location>
</feature>
<accession>A0A1E7FC58</accession>
<keyword evidence="3" id="KW-1185">Reference proteome</keyword>
<feature type="region of interest" description="Disordered" evidence="1">
    <location>
        <begin position="116"/>
        <end position="153"/>
    </location>
</feature>
<dbReference type="EMBL" id="KV784359">
    <property type="protein sequence ID" value="OEU15741.1"/>
    <property type="molecule type" value="Genomic_DNA"/>
</dbReference>
<evidence type="ECO:0000313" key="3">
    <source>
        <dbReference type="Proteomes" id="UP000095751"/>
    </source>
</evidence>
<evidence type="ECO:0000256" key="1">
    <source>
        <dbReference type="SAM" id="MobiDB-lite"/>
    </source>
</evidence>
<reference evidence="2 3" key="1">
    <citation type="submission" date="2016-09" db="EMBL/GenBank/DDBJ databases">
        <title>Extensive genetic diversity and differential bi-allelic expression allows diatom success in the polar Southern Ocean.</title>
        <authorList>
            <consortium name="DOE Joint Genome Institute"/>
            <person name="Mock T."/>
            <person name="Otillar R.P."/>
            <person name="Strauss J."/>
            <person name="Dupont C."/>
            <person name="Frickenhaus S."/>
            <person name="Maumus F."/>
            <person name="Mcmullan M."/>
            <person name="Sanges R."/>
            <person name="Schmutz J."/>
            <person name="Toseland A."/>
            <person name="Valas R."/>
            <person name="Veluchamy A."/>
            <person name="Ward B.J."/>
            <person name="Allen A."/>
            <person name="Barry K."/>
            <person name="Falciatore A."/>
            <person name="Ferrante M."/>
            <person name="Fortunato A.E."/>
            <person name="Gloeckner G."/>
            <person name="Gruber A."/>
            <person name="Hipkin R."/>
            <person name="Janech M."/>
            <person name="Kroth P."/>
            <person name="Leese F."/>
            <person name="Lindquist E."/>
            <person name="Lyon B.R."/>
            <person name="Martin J."/>
            <person name="Mayer C."/>
            <person name="Parker M."/>
            <person name="Quesneville H."/>
            <person name="Raymond J."/>
            <person name="Uhlig C."/>
            <person name="Valentin K.U."/>
            <person name="Worden A.Z."/>
            <person name="Armbrust E.V."/>
            <person name="Bowler C."/>
            <person name="Green B."/>
            <person name="Moulton V."/>
            <person name="Van Oosterhout C."/>
            <person name="Grigoriev I."/>
        </authorList>
    </citation>
    <scope>NUCLEOTIDE SEQUENCE [LARGE SCALE GENOMIC DNA]</scope>
    <source>
        <strain evidence="2 3">CCMP1102</strain>
    </source>
</reference>
<dbReference type="Proteomes" id="UP000095751">
    <property type="component" value="Unassembled WGS sequence"/>
</dbReference>
<name>A0A1E7FC58_9STRA</name>
<feature type="compositionally biased region" description="Acidic residues" evidence="1">
    <location>
        <begin position="1"/>
        <end position="10"/>
    </location>
</feature>